<evidence type="ECO:0000313" key="2">
    <source>
        <dbReference type="Proteomes" id="UP000887575"/>
    </source>
</evidence>
<dbReference type="AlphaFoldDB" id="A0AAF3ELP3"/>
<evidence type="ECO:0000256" key="1">
    <source>
        <dbReference type="SAM" id="SignalP"/>
    </source>
</evidence>
<keyword evidence="2" id="KW-1185">Reference proteome</keyword>
<dbReference type="WBParaSite" id="MBELARI_LOCUS20384">
    <property type="protein sequence ID" value="MBELARI_LOCUS20384"/>
    <property type="gene ID" value="MBELARI_LOCUS20384"/>
</dbReference>
<organism evidence="2 3">
    <name type="scientific">Mesorhabditis belari</name>
    <dbReference type="NCBI Taxonomy" id="2138241"/>
    <lineage>
        <taxon>Eukaryota</taxon>
        <taxon>Metazoa</taxon>
        <taxon>Ecdysozoa</taxon>
        <taxon>Nematoda</taxon>
        <taxon>Chromadorea</taxon>
        <taxon>Rhabditida</taxon>
        <taxon>Rhabditina</taxon>
        <taxon>Rhabditomorpha</taxon>
        <taxon>Rhabditoidea</taxon>
        <taxon>Rhabditidae</taxon>
        <taxon>Mesorhabditinae</taxon>
        <taxon>Mesorhabditis</taxon>
    </lineage>
</organism>
<protein>
    <submittedName>
        <fullName evidence="3 4">Uncharacterized protein</fullName>
    </submittedName>
</protein>
<reference evidence="3 4" key="1">
    <citation type="submission" date="2024-02" db="UniProtKB">
        <authorList>
            <consortium name="WormBaseParasite"/>
        </authorList>
    </citation>
    <scope>IDENTIFICATION</scope>
</reference>
<dbReference type="Proteomes" id="UP000887575">
    <property type="component" value="Unassembled WGS sequence"/>
</dbReference>
<sequence>MLFALIFGSLFLQIVFSQVYYEPENSAPAAQLSSSSSNTAVSRYTVLYLCGNNGNYYLSNTPCQTSYRSCNYICRTSSWCASFNRNWSCVNNCCKNGRGHTTTPSPQQPTCGGRETSGGFCTSPGYRCPSGFTCTVNGVCCRCAYGTSVGPCVNNQCPDTFRCNSNNECCPYQLTGK</sequence>
<name>A0AAF3ELP3_9BILA</name>
<feature type="chain" id="PRO_5041894065" evidence="1">
    <location>
        <begin position="18"/>
        <end position="177"/>
    </location>
</feature>
<proteinExistence type="predicted"/>
<feature type="signal peptide" evidence="1">
    <location>
        <begin position="1"/>
        <end position="17"/>
    </location>
</feature>
<evidence type="ECO:0000313" key="4">
    <source>
        <dbReference type="WBParaSite" id="MBELARI_LOCUS20384"/>
    </source>
</evidence>
<dbReference type="WBParaSite" id="MBELARI_LOCUS14928">
    <property type="protein sequence ID" value="MBELARI_LOCUS14928"/>
    <property type="gene ID" value="MBELARI_LOCUS14928"/>
</dbReference>
<accession>A0AAF3ELP3</accession>
<keyword evidence="1" id="KW-0732">Signal</keyword>
<evidence type="ECO:0000313" key="3">
    <source>
        <dbReference type="WBParaSite" id="MBELARI_LOCUS14928"/>
    </source>
</evidence>